<evidence type="ECO:0000313" key="2">
    <source>
        <dbReference type="Proteomes" id="UP001234297"/>
    </source>
</evidence>
<evidence type="ECO:0000313" key="1">
    <source>
        <dbReference type="EMBL" id="KAJ8615895.1"/>
    </source>
</evidence>
<dbReference type="EMBL" id="CM056820">
    <property type="protein sequence ID" value="KAJ8615895.1"/>
    <property type="molecule type" value="Genomic_DNA"/>
</dbReference>
<name>A0ACC2K456_PERAE</name>
<proteinExistence type="predicted"/>
<accession>A0ACC2K456</accession>
<gene>
    <name evidence="1" type="ORF">MRB53_035267</name>
</gene>
<sequence>MLRTRLLWFAVGFSASAAANAYYIWKDLLADRASKYSQIKHHFDAMEVRISELESIAGRSSEEAVQDEG</sequence>
<protein>
    <submittedName>
        <fullName evidence="1">Uncharacterized protein</fullName>
    </submittedName>
</protein>
<dbReference type="Proteomes" id="UP001234297">
    <property type="component" value="Chromosome 12"/>
</dbReference>
<organism evidence="1 2">
    <name type="scientific">Persea americana</name>
    <name type="common">Avocado</name>
    <dbReference type="NCBI Taxonomy" id="3435"/>
    <lineage>
        <taxon>Eukaryota</taxon>
        <taxon>Viridiplantae</taxon>
        <taxon>Streptophyta</taxon>
        <taxon>Embryophyta</taxon>
        <taxon>Tracheophyta</taxon>
        <taxon>Spermatophyta</taxon>
        <taxon>Magnoliopsida</taxon>
        <taxon>Magnoliidae</taxon>
        <taxon>Laurales</taxon>
        <taxon>Lauraceae</taxon>
        <taxon>Persea</taxon>
    </lineage>
</organism>
<reference evidence="1 2" key="1">
    <citation type="journal article" date="2022" name="Hortic Res">
        <title>A haplotype resolved chromosomal level avocado genome allows analysis of novel avocado genes.</title>
        <authorList>
            <person name="Nath O."/>
            <person name="Fletcher S.J."/>
            <person name="Hayward A."/>
            <person name="Shaw L.M."/>
            <person name="Masouleh A.K."/>
            <person name="Furtado A."/>
            <person name="Henry R.J."/>
            <person name="Mitter N."/>
        </authorList>
    </citation>
    <scope>NUCLEOTIDE SEQUENCE [LARGE SCALE GENOMIC DNA]</scope>
    <source>
        <strain evidence="2">cv. Hass</strain>
    </source>
</reference>
<keyword evidence="2" id="KW-1185">Reference proteome</keyword>
<comment type="caution">
    <text evidence="1">The sequence shown here is derived from an EMBL/GenBank/DDBJ whole genome shotgun (WGS) entry which is preliminary data.</text>
</comment>